<comment type="caution">
    <text evidence="6">The sequence shown here is derived from an EMBL/GenBank/DDBJ whole genome shotgun (WGS) entry which is preliminary data.</text>
</comment>
<accession>A0A9J6GYI8</accession>
<keyword evidence="3" id="KW-0342">GTP-binding</keyword>
<sequence length="208" mass="23426">MQNLPFTSIALLFQTAGEKPFQNLLFVVRDWPYAYEKPYGFEGGSSLLEQRLSGYDKQAPELQLSRRDIRSNYSDISCFLMPHPGKKVALGQLFDGCLSDIGEDFKEQLRVLVPSVLDETKLLVKRINGSDMTCQQLLTSLQVRLARTVFRLFTLLVSLQEVIDVFNSGDLPDPKSIIEATAETSDVTAATRALEHYKSGMEEVRERG</sequence>
<comment type="similarity">
    <text evidence="4">Belongs to the TRAFAC class dynamin-like GTPase superfamily. GB1/RHD3 GTPase family.</text>
</comment>
<dbReference type="AlphaFoldDB" id="A0A9J6GYI8"/>
<dbReference type="PROSITE" id="PS51715">
    <property type="entry name" value="G_GB1_RHD3"/>
    <property type="match status" value="1"/>
</dbReference>
<evidence type="ECO:0000313" key="6">
    <source>
        <dbReference type="EMBL" id="KAH9380533.1"/>
    </source>
</evidence>
<dbReference type="SUPFAM" id="SSF48340">
    <property type="entry name" value="Interferon-induced guanylate-binding protein 1 (GBP1), C-terminal domain"/>
    <property type="match status" value="1"/>
</dbReference>
<protein>
    <recommendedName>
        <fullName evidence="5">GB1/RHD3-type G domain-containing protein</fullName>
    </recommendedName>
</protein>
<dbReference type="InterPro" id="IPR027417">
    <property type="entry name" value="P-loop_NTPase"/>
</dbReference>
<dbReference type="InterPro" id="IPR015894">
    <property type="entry name" value="Guanylate-bd_N"/>
</dbReference>
<dbReference type="Gene3D" id="1.20.58.420">
    <property type="entry name" value="AHSP"/>
    <property type="match status" value="1"/>
</dbReference>
<feature type="domain" description="GB1/RHD3-type G" evidence="5">
    <location>
        <begin position="1"/>
        <end position="121"/>
    </location>
</feature>
<dbReference type="Proteomes" id="UP000821853">
    <property type="component" value="Chromosome 8"/>
</dbReference>
<keyword evidence="1" id="KW-0547">Nucleotide-binding</keyword>
<evidence type="ECO:0000313" key="7">
    <source>
        <dbReference type="Proteomes" id="UP000821853"/>
    </source>
</evidence>
<keyword evidence="7" id="KW-1185">Reference proteome</keyword>
<evidence type="ECO:0000256" key="4">
    <source>
        <dbReference type="PROSITE-ProRule" id="PRU01052"/>
    </source>
</evidence>
<reference evidence="6 7" key="1">
    <citation type="journal article" date="2020" name="Cell">
        <title>Large-Scale Comparative Analyses of Tick Genomes Elucidate Their Genetic Diversity and Vector Capacities.</title>
        <authorList>
            <consortium name="Tick Genome and Microbiome Consortium (TIGMIC)"/>
            <person name="Jia N."/>
            <person name="Wang J."/>
            <person name="Shi W."/>
            <person name="Du L."/>
            <person name="Sun Y."/>
            <person name="Zhan W."/>
            <person name="Jiang J.F."/>
            <person name="Wang Q."/>
            <person name="Zhang B."/>
            <person name="Ji P."/>
            <person name="Bell-Sakyi L."/>
            <person name="Cui X.M."/>
            <person name="Yuan T.T."/>
            <person name="Jiang B.G."/>
            <person name="Yang W.F."/>
            <person name="Lam T.T."/>
            <person name="Chang Q.C."/>
            <person name="Ding S.J."/>
            <person name="Wang X.J."/>
            <person name="Zhu J.G."/>
            <person name="Ruan X.D."/>
            <person name="Zhao L."/>
            <person name="Wei J.T."/>
            <person name="Ye R.Z."/>
            <person name="Que T.C."/>
            <person name="Du C.H."/>
            <person name="Zhou Y.H."/>
            <person name="Cheng J.X."/>
            <person name="Dai P.F."/>
            <person name="Guo W.B."/>
            <person name="Han X.H."/>
            <person name="Huang E.J."/>
            <person name="Li L.F."/>
            <person name="Wei W."/>
            <person name="Gao Y.C."/>
            <person name="Liu J.Z."/>
            <person name="Shao H.Z."/>
            <person name="Wang X."/>
            <person name="Wang C.C."/>
            <person name="Yang T.C."/>
            <person name="Huo Q.B."/>
            <person name="Li W."/>
            <person name="Chen H.Y."/>
            <person name="Chen S.E."/>
            <person name="Zhou L.G."/>
            <person name="Ni X.B."/>
            <person name="Tian J.H."/>
            <person name="Sheng Y."/>
            <person name="Liu T."/>
            <person name="Pan Y.S."/>
            <person name="Xia L.Y."/>
            <person name="Li J."/>
            <person name="Zhao F."/>
            <person name="Cao W.C."/>
        </authorList>
    </citation>
    <scope>NUCLEOTIDE SEQUENCE [LARGE SCALE GENOMIC DNA]</scope>
    <source>
        <strain evidence="6">HaeL-2018</strain>
    </source>
</reference>
<evidence type="ECO:0000259" key="5">
    <source>
        <dbReference type="PROSITE" id="PS51715"/>
    </source>
</evidence>
<name>A0A9J6GYI8_HAELO</name>
<dbReference type="Gene3D" id="3.40.50.300">
    <property type="entry name" value="P-loop containing nucleotide triphosphate hydrolases"/>
    <property type="match status" value="1"/>
</dbReference>
<proteinExistence type="inferred from homology"/>
<dbReference type="PANTHER" id="PTHR10751">
    <property type="entry name" value="GUANYLATE BINDING PROTEIN"/>
    <property type="match status" value="1"/>
</dbReference>
<evidence type="ECO:0000256" key="1">
    <source>
        <dbReference type="ARBA" id="ARBA00022741"/>
    </source>
</evidence>
<organism evidence="6 7">
    <name type="scientific">Haemaphysalis longicornis</name>
    <name type="common">Bush tick</name>
    <dbReference type="NCBI Taxonomy" id="44386"/>
    <lineage>
        <taxon>Eukaryota</taxon>
        <taxon>Metazoa</taxon>
        <taxon>Ecdysozoa</taxon>
        <taxon>Arthropoda</taxon>
        <taxon>Chelicerata</taxon>
        <taxon>Arachnida</taxon>
        <taxon>Acari</taxon>
        <taxon>Parasitiformes</taxon>
        <taxon>Ixodida</taxon>
        <taxon>Ixodoidea</taxon>
        <taxon>Ixodidae</taxon>
        <taxon>Haemaphysalinae</taxon>
        <taxon>Haemaphysalis</taxon>
    </lineage>
</organism>
<dbReference type="InterPro" id="IPR036543">
    <property type="entry name" value="Guanylate-bd_C_sf"/>
</dbReference>
<dbReference type="VEuPathDB" id="VectorBase:HLOH_045781"/>
<dbReference type="OrthoDB" id="7788754at2759"/>
<evidence type="ECO:0000256" key="3">
    <source>
        <dbReference type="ARBA" id="ARBA00023134"/>
    </source>
</evidence>
<dbReference type="GO" id="GO:0005525">
    <property type="term" value="F:GTP binding"/>
    <property type="evidence" value="ECO:0007669"/>
    <property type="project" value="UniProtKB-KW"/>
</dbReference>
<dbReference type="InterPro" id="IPR030386">
    <property type="entry name" value="G_GB1_RHD3_dom"/>
</dbReference>
<dbReference type="GO" id="GO:0003924">
    <property type="term" value="F:GTPase activity"/>
    <property type="evidence" value="ECO:0007669"/>
    <property type="project" value="InterPro"/>
</dbReference>
<dbReference type="EMBL" id="JABSTR010000010">
    <property type="protein sequence ID" value="KAH9380533.1"/>
    <property type="molecule type" value="Genomic_DNA"/>
</dbReference>
<evidence type="ECO:0000256" key="2">
    <source>
        <dbReference type="ARBA" id="ARBA00022801"/>
    </source>
</evidence>
<keyword evidence="2" id="KW-0378">Hydrolase</keyword>
<dbReference type="Pfam" id="PF02263">
    <property type="entry name" value="GBP"/>
    <property type="match status" value="1"/>
</dbReference>
<gene>
    <name evidence="6" type="ORF">HPB48_013250</name>
</gene>